<organism evidence="2 3">
    <name type="scientific">Acidilutibacter cellobiosedens</name>
    <dbReference type="NCBI Taxonomy" id="2507161"/>
    <lineage>
        <taxon>Bacteria</taxon>
        <taxon>Bacillati</taxon>
        <taxon>Bacillota</taxon>
        <taxon>Tissierellia</taxon>
        <taxon>Tissierellales</taxon>
        <taxon>Acidilutibacteraceae</taxon>
        <taxon>Acidilutibacter</taxon>
    </lineage>
</organism>
<dbReference type="KEGG" id="spoa:EQM13_03910"/>
<dbReference type="EMBL" id="CP035282">
    <property type="protein sequence ID" value="QAT60785.1"/>
    <property type="molecule type" value="Genomic_DNA"/>
</dbReference>
<dbReference type="Proteomes" id="UP000287969">
    <property type="component" value="Chromosome"/>
</dbReference>
<dbReference type="OrthoDB" id="9992839at2"/>
<sequence length="66" mass="7621">MKYYVTIEELVSKAFEVEADDACKAAQITERKYKCGEFILDPGSLVCKQMMVEDENNISATEWMEF</sequence>
<dbReference type="InterPro" id="IPR025575">
    <property type="entry name" value="DpnD/PcfM_C"/>
</dbReference>
<gene>
    <name evidence="2" type="ORF">EQM13_03910</name>
</gene>
<evidence type="ECO:0000313" key="3">
    <source>
        <dbReference type="Proteomes" id="UP000287969"/>
    </source>
</evidence>
<reference evidence="3" key="1">
    <citation type="submission" date="2019-01" db="EMBL/GenBank/DDBJ databases">
        <title>Draft genomes of a novel of Sporanaerobacter strains.</title>
        <authorList>
            <person name="Ma S."/>
        </authorList>
    </citation>
    <scope>NUCLEOTIDE SEQUENCE [LARGE SCALE GENOMIC DNA]</scope>
    <source>
        <strain evidence="3">NJN-17</strain>
    </source>
</reference>
<evidence type="ECO:0000259" key="1">
    <source>
        <dbReference type="Pfam" id="PF14207"/>
    </source>
</evidence>
<dbReference type="AlphaFoldDB" id="A0A410Q9W7"/>
<proteinExistence type="predicted"/>
<dbReference type="RefSeq" id="WP_071139671.1">
    <property type="nucleotide sequence ID" value="NZ_CP035282.1"/>
</dbReference>
<protein>
    <recommendedName>
        <fullName evidence="1">DpnD/PcfM-like C-terminal domain-containing protein</fullName>
    </recommendedName>
</protein>
<keyword evidence="3" id="KW-1185">Reference proteome</keyword>
<accession>A0A410Q9W7</accession>
<feature type="domain" description="DpnD/PcfM-like C-terminal" evidence="1">
    <location>
        <begin position="3"/>
        <end position="41"/>
    </location>
</feature>
<evidence type="ECO:0000313" key="2">
    <source>
        <dbReference type="EMBL" id="QAT60785.1"/>
    </source>
</evidence>
<dbReference type="Pfam" id="PF14207">
    <property type="entry name" value="DpnD-PcfM"/>
    <property type="match status" value="1"/>
</dbReference>
<name>A0A410Q9W7_9FIRM</name>